<feature type="transmembrane region" description="Helical" evidence="6">
    <location>
        <begin position="6"/>
        <end position="26"/>
    </location>
</feature>
<gene>
    <name evidence="7" type="ORF">EDD73_13212</name>
</gene>
<keyword evidence="5 6" id="KW-0472">Membrane</keyword>
<protein>
    <submittedName>
        <fullName evidence="7">Nucleoside ABC transporter membrane protein</fullName>
    </submittedName>
</protein>
<sequence>MEVSPWIAILATGIVAGIPILLAALGEILAERAGVINLGVEGMMLIGAVVGFMVSLQSNSPWVGLIAAVLAGAMMALIHAFLTITLRANQVVSGLALTIFGTGLSGYLGKSFIGVPLTATFKPVPVPGLSQIPAIGPIFFNHDLLVYIAYGLVALLWFFLFRTRSGLELRAVGENPAAADAAGLNVFLIRYACVIAGGMFAGMAGAYLSLAYAPSWLENMTAGRGWIAVALVIFGVWNPTKAFLGSFFFGTIDVLGFHMQTLGIVVSSFFLKMLPYVFTIAVLIVATRETKTRRVAIPEALGVPYVREER</sequence>
<reference evidence="7 8" key="1">
    <citation type="submission" date="2019-03" db="EMBL/GenBank/DDBJ databases">
        <title>Genomic Encyclopedia of Type Strains, Phase IV (KMG-IV): sequencing the most valuable type-strain genomes for metagenomic binning, comparative biology and taxonomic classification.</title>
        <authorList>
            <person name="Goeker M."/>
        </authorList>
    </citation>
    <scope>NUCLEOTIDE SEQUENCE [LARGE SCALE GENOMIC DNA]</scope>
    <source>
        <strain evidence="7 8">DSM 11170</strain>
    </source>
</reference>
<dbReference type="GO" id="GO:0022857">
    <property type="term" value="F:transmembrane transporter activity"/>
    <property type="evidence" value="ECO:0007669"/>
    <property type="project" value="InterPro"/>
</dbReference>
<organism evidence="7 8">
    <name type="scientific">Heliophilum fasciatum</name>
    <dbReference type="NCBI Taxonomy" id="35700"/>
    <lineage>
        <taxon>Bacteria</taxon>
        <taxon>Bacillati</taxon>
        <taxon>Bacillota</taxon>
        <taxon>Clostridia</taxon>
        <taxon>Eubacteriales</taxon>
        <taxon>Heliobacteriaceae</taxon>
        <taxon>Heliophilum</taxon>
    </lineage>
</organism>
<keyword evidence="3 6" id="KW-0812">Transmembrane</keyword>
<comment type="subcellular location">
    <subcellularLocation>
        <location evidence="1">Cell membrane</location>
        <topology evidence="1">Multi-pass membrane protein</topology>
    </subcellularLocation>
</comment>
<dbReference type="Pfam" id="PF02653">
    <property type="entry name" value="BPD_transp_2"/>
    <property type="match status" value="1"/>
</dbReference>
<feature type="transmembrane region" description="Helical" evidence="6">
    <location>
        <begin position="144"/>
        <end position="161"/>
    </location>
</feature>
<feature type="transmembrane region" description="Helical" evidence="6">
    <location>
        <begin position="225"/>
        <end position="250"/>
    </location>
</feature>
<name>A0A4V2SW47_9FIRM</name>
<dbReference type="GO" id="GO:0005886">
    <property type="term" value="C:plasma membrane"/>
    <property type="evidence" value="ECO:0007669"/>
    <property type="project" value="UniProtKB-SubCell"/>
</dbReference>
<feature type="transmembrane region" description="Helical" evidence="6">
    <location>
        <begin position="91"/>
        <end position="108"/>
    </location>
</feature>
<evidence type="ECO:0000256" key="1">
    <source>
        <dbReference type="ARBA" id="ARBA00004651"/>
    </source>
</evidence>
<feature type="transmembrane region" description="Helical" evidence="6">
    <location>
        <begin position="191"/>
        <end position="213"/>
    </location>
</feature>
<dbReference type="OrthoDB" id="9792579at2"/>
<comment type="caution">
    <text evidence="7">The sequence shown here is derived from an EMBL/GenBank/DDBJ whole genome shotgun (WGS) entry which is preliminary data.</text>
</comment>
<feature type="transmembrane region" description="Helical" evidence="6">
    <location>
        <begin position="38"/>
        <end position="56"/>
    </location>
</feature>
<evidence type="ECO:0000256" key="2">
    <source>
        <dbReference type="ARBA" id="ARBA00022475"/>
    </source>
</evidence>
<feature type="transmembrane region" description="Helical" evidence="6">
    <location>
        <begin position="62"/>
        <end position="84"/>
    </location>
</feature>
<dbReference type="InterPro" id="IPR001851">
    <property type="entry name" value="ABC_transp_permease"/>
</dbReference>
<dbReference type="PANTHER" id="PTHR43370:SF2">
    <property type="entry name" value="ABC TRANSPORTER PERMEASE PROTEIN"/>
    <property type="match status" value="1"/>
</dbReference>
<evidence type="ECO:0000313" key="7">
    <source>
        <dbReference type="EMBL" id="TCP60986.1"/>
    </source>
</evidence>
<evidence type="ECO:0000256" key="4">
    <source>
        <dbReference type="ARBA" id="ARBA00022989"/>
    </source>
</evidence>
<dbReference type="PANTHER" id="PTHR43370">
    <property type="entry name" value="SUGAR ABC TRANSPORTER INTEGRAL MEMBRANE PROTEIN-RELATED"/>
    <property type="match status" value="1"/>
</dbReference>
<evidence type="ECO:0000256" key="3">
    <source>
        <dbReference type="ARBA" id="ARBA00022692"/>
    </source>
</evidence>
<dbReference type="EMBL" id="SLXT01000032">
    <property type="protein sequence ID" value="TCP60986.1"/>
    <property type="molecule type" value="Genomic_DNA"/>
</dbReference>
<dbReference type="RefSeq" id="WP_131920570.1">
    <property type="nucleotide sequence ID" value="NZ_JAOQNU010000033.1"/>
</dbReference>
<accession>A0A4V2SW47</accession>
<evidence type="ECO:0000313" key="8">
    <source>
        <dbReference type="Proteomes" id="UP000294813"/>
    </source>
</evidence>
<dbReference type="CDD" id="cd06580">
    <property type="entry name" value="TM_PBP1_transp_TpRbsC_like"/>
    <property type="match status" value="1"/>
</dbReference>
<keyword evidence="2" id="KW-1003">Cell membrane</keyword>
<feature type="transmembrane region" description="Helical" evidence="6">
    <location>
        <begin position="262"/>
        <end position="286"/>
    </location>
</feature>
<evidence type="ECO:0000256" key="5">
    <source>
        <dbReference type="ARBA" id="ARBA00023136"/>
    </source>
</evidence>
<keyword evidence="8" id="KW-1185">Reference proteome</keyword>
<evidence type="ECO:0000256" key="6">
    <source>
        <dbReference type="SAM" id="Phobius"/>
    </source>
</evidence>
<keyword evidence="4 6" id="KW-1133">Transmembrane helix</keyword>
<dbReference type="Proteomes" id="UP000294813">
    <property type="component" value="Unassembled WGS sequence"/>
</dbReference>
<proteinExistence type="predicted"/>
<dbReference type="AlphaFoldDB" id="A0A4V2SW47"/>